<dbReference type="PANTHER" id="PTHR47893:SF1">
    <property type="entry name" value="REGULATORY PROTEIN PCHR"/>
    <property type="match status" value="1"/>
</dbReference>
<dbReference type="SMART" id="SM00342">
    <property type="entry name" value="HTH_ARAC"/>
    <property type="match status" value="1"/>
</dbReference>
<dbReference type="SUPFAM" id="SSF46689">
    <property type="entry name" value="Homeodomain-like"/>
    <property type="match status" value="2"/>
</dbReference>
<dbReference type="Pfam" id="PF12833">
    <property type="entry name" value="HTH_18"/>
    <property type="match status" value="1"/>
</dbReference>
<keyword evidence="2" id="KW-0804">Transcription</keyword>
<reference evidence="4 5" key="1">
    <citation type="submission" date="2020-08" db="EMBL/GenBank/DDBJ databases">
        <title>Genomic Encyclopedia of Type Strains, Phase IV (KMG-IV): sequencing the most valuable type-strain genomes for metagenomic binning, comparative biology and taxonomic classification.</title>
        <authorList>
            <person name="Goeker M."/>
        </authorList>
    </citation>
    <scope>NUCLEOTIDE SEQUENCE [LARGE SCALE GENOMIC DNA]</scope>
    <source>
        <strain evidence="4 5">DSM 22359</strain>
    </source>
</reference>
<dbReference type="PANTHER" id="PTHR47893">
    <property type="entry name" value="REGULATORY PROTEIN PCHR"/>
    <property type="match status" value="1"/>
</dbReference>
<accession>A0A840U7N8</accession>
<organism evidence="4 5">
    <name type="scientific">Marinobacter oulmenensis</name>
    <dbReference type="NCBI Taxonomy" id="643747"/>
    <lineage>
        <taxon>Bacteria</taxon>
        <taxon>Pseudomonadati</taxon>
        <taxon>Pseudomonadota</taxon>
        <taxon>Gammaproteobacteria</taxon>
        <taxon>Pseudomonadales</taxon>
        <taxon>Marinobacteraceae</taxon>
        <taxon>Marinobacter</taxon>
    </lineage>
</organism>
<dbReference type="Gene3D" id="1.10.10.60">
    <property type="entry name" value="Homeodomain-like"/>
    <property type="match status" value="2"/>
</dbReference>
<protein>
    <submittedName>
        <fullName evidence="4">AraC family transcriptional activator of pyochelin receptor</fullName>
    </submittedName>
</protein>
<dbReference type="InterPro" id="IPR053142">
    <property type="entry name" value="PchR_regulatory_protein"/>
</dbReference>
<gene>
    <name evidence="4" type="ORF">HNR38_001448</name>
</gene>
<evidence type="ECO:0000256" key="2">
    <source>
        <dbReference type="ARBA" id="ARBA00023163"/>
    </source>
</evidence>
<proteinExistence type="predicted"/>
<evidence type="ECO:0000313" key="4">
    <source>
        <dbReference type="EMBL" id="MBB5320962.1"/>
    </source>
</evidence>
<keyword evidence="4" id="KW-0675">Receptor</keyword>
<dbReference type="EMBL" id="JACHFE010000003">
    <property type="protein sequence ID" value="MBB5320962.1"/>
    <property type="molecule type" value="Genomic_DNA"/>
</dbReference>
<dbReference type="GO" id="GO:0003700">
    <property type="term" value="F:DNA-binding transcription factor activity"/>
    <property type="evidence" value="ECO:0007669"/>
    <property type="project" value="InterPro"/>
</dbReference>
<evidence type="ECO:0000259" key="3">
    <source>
        <dbReference type="PROSITE" id="PS01124"/>
    </source>
</evidence>
<dbReference type="InterPro" id="IPR009057">
    <property type="entry name" value="Homeodomain-like_sf"/>
</dbReference>
<dbReference type="AlphaFoldDB" id="A0A840U7N8"/>
<dbReference type="GO" id="GO:0043565">
    <property type="term" value="F:sequence-specific DNA binding"/>
    <property type="evidence" value="ECO:0007669"/>
    <property type="project" value="InterPro"/>
</dbReference>
<name>A0A840U7N8_9GAMM</name>
<dbReference type="InterPro" id="IPR018060">
    <property type="entry name" value="HTH_AraC"/>
</dbReference>
<evidence type="ECO:0000256" key="1">
    <source>
        <dbReference type="ARBA" id="ARBA00023015"/>
    </source>
</evidence>
<dbReference type="RefSeq" id="WP_183701355.1">
    <property type="nucleotide sequence ID" value="NZ_JACHFE010000003.1"/>
</dbReference>
<evidence type="ECO:0000313" key="5">
    <source>
        <dbReference type="Proteomes" id="UP000591735"/>
    </source>
</evidence>
<comment type="caution">
    <text evidence="4">The sequence shown here is derived from an EMBL/GenBank/DDBJ whole genome shotgun (WGS) entry which is preliminary data.</text>
</comment>
<keyword evidence="5" id="KW-1185">Reference proteome</keyword>
<keyword evidence="1" id="KW-0805">Transcription regulation</keyword>
<feature type="domain" description="HTH araC/xylS-type" evidence="3">
    <location>
        <begin position="173"/>
        <end position="269"/>
    </location>
</feature>
<sequence>MSASTFTPDHAVIEQGPVFEGLQVIVSLDGCRQARVNGSRPFDIDNSSVYLVISEGGQDGSDYLVAHRLQRSLRVGLDWVSARRNGFNLEMMAQCRRGRLHTQRGIQVLKQPMTPAIKAIAAQAMACPFQGGVRDVYLAGKGLELAATAVNNLLGEGVEPGRRLNRMDIERVHHVRELAIEHYQNPLSLAELARRAGTNTKKLSVDFRQVFGMSVFAFIQRYRLQEAYSMLATGEYSVSEVASFVGYAIPHFSTLFRKVYGFPPSRLAG</sequence>
<dbReference type="Proteomes" id="UP000591735">
    <property type="component" value="Unassembled WGS sequence"/>
</dbReference>
<dbReference type="PROSITE" id="PS01124">
    <property type="entry name" value="HTH_ARAC_FAMILY_2"/>
    <property type="match status" value="1"/>
</dbReference>